<feature type="compositionally biased region" description="Polar residues" evidence="1">
    <location>
        <begin position="1"/>
        <end position="16"/>
    </location>
</feature>
<dbReference type="OrthoDB" id="4951845at2759"/>
<proteinExistence type="predicted"/>
<comment type="caution">
    <text evidence="2">The sequence shown here is derived from an EMBL/GenBank/DDBJ whole genome shotgun (WGS) entry which is preliminary data.</text>
</comment>
<protein>
    <submittedName>
        <fullName evidence="2">Uncharacterized protein</fullName>
    </submittedName>
</protein>
<organism evidence="2 3">
    <name type="scientific">Tuber borchii</name>
    <name type="common">White truffle</name>
    <dbReference type="NCBI Taxonomy" id="42251"/>
    <lineage>
        <taxon>Eukaryota</taxon>
        <taxon>Fungi</taxon>
        <taxon>Dikarya</taxon>
        <taxon>Ascomycota</taxon>
        <taxon>Pezizomycotina</taxon>
        <taxon>Pezizomycetes</taxon>
        <taxon>Pezizales</taxon>
        <taxon>Tuberaceae</taxon>
        <taxon>Tuber</taxon>
    </lineage>
</organism>
<reference evidence="2 3" key="1">
    <citation type="submission" date="2017-04" db="EMBL/GenBank/DDBJ databases">
        <title>Draft genome sequence of Tuber borchii Vittad., a whitish edible truffle.</title>
        <authorList>
            <consortium name="DOE Joint Genome Institute"/>
            <person name="Murat C."/>
            <person name="Kuo A."/>
            <person name="Barry K.W."/>
            <person name="Clum A."/>
            <person name="Dockter R.B."/>
            <person name="Fauchery L."/>
            <person name="Iotti M."/>
            <person name="Kohler A."/>
            <person name="Labutti K."/>
            <person name="Lindquist E.A."/>
            <person name="Lipzen A."/>
            <person name="Ohm R.A."/>
            <person name="Wang M."/>
            <person name="Grigoriev I.V."/>
            <person name="Zambonelli A."/>
            <person name="Martin F.M."/>
        </authorList>
    </citation>
    <scope>NUCLEOTIDE SEQUENCE [LARGE SCALE GENOMIC DNA]</scope>
    <source>
        <strain evidence="2 3">Tbo3840</strain>
    </source>
</reference>
<dbReference type="Proteomes" id="UP000244722">
    <property type="component" value="Unassembled WGS sequence"/>
</dbReference>
<keyword evidence="3" id="KW-1185">Reference proteome</keyword>
<name>A0A2T6ZXW0_TUBBO</name>
<feature type="region of interest" description="Disordered" evidence="1">
    <location>
        <begin position="1"/>
        <end position="34"/>
    </location>
</feature>
<gene>
    <name evidence="2" type="ORF">B9Z19DRAFT_736734</name>
</gene>
<dbReference type="EMBL" id="NESQ01000067">
    <property type="protein sequence ID" value="PUU80338.1"/>
    <property type="molecule type" value="Genomic_DNA"/>
</dbReference>
<accession>A0A2T6ZXW0</accession>
<evidence type="ECO:0000256" key="1">
    <source>
        <dbReference type="SAM" id="MobiDB-lite"/>
    </source>
</evidence>
<sequence length="180" mass="20030">MDTPQMVNSPATPSHRTNGRPKRQAQKPQTTAASVCPQHPFIRTTDLANPHTVPPIFTDPSLALSREVRIPTRTLTTTMAASPASLEEWRNRLFHVTEVMTLTEQDFLQPRILTGTDGSHIGLTLTISGLIDPRKNPRKDLSKRITMIAVLKGGHREHHRIKIQIKRSANGLQGKEICAI</sequence>
<evidence type="ECO:0000313" key="3">
    <source>
        <dbReference type="Proteomes" id="UP000244722"/>
    </source>
</evidence>
<evidence type="ECO:0000313" key="2">
    <source>
        <dbReference type="EMBL" id="PUU80338.1"/>
    </source>
</evidence>
<dbReference type="AlphaFoldDB" id="A0A2T6ZXW0"/>